<feature type="active site" evidence="2">
    <location>
        <position position="272"/>
    </location>
</feature>
<dbReference type="InterPro" id="IPR038765">
    <property type="entry name" value="Papain-like_cys_pep_sf"/>
</dbReference>
<organism evidence="5 6">
    <name type="scientific">Aplysia californica</name>
    <name type="common">California sea hare</name>
    <dbReference type="NCBI Taxonomy" id="6500"/>
    <lineage>
        <taxon>Eukaryota</taxon>
        <taxon>Metazoa</taxon>
        <taxon>Spiralia</taxon>
        <taxon>Lophotrochozoa</taxon>
        <taxon>Mollusca</taxon>
        <taxon>Gastropoda</taxon>
        <taxon>Heterobranchia</taxon>
        <taxon>Euthyneura</taxon>
        <taxon>Tectipleura</taxon>
        <taxon>Aplysiida</taxon>
        <taxon>Aplysioidea</taxon>
        <taxon>Aplysiidae</taxon>
        <taxon>Aplysia</taxon>
    </lineage>
</organism>
<feature type="domain" description="Calpain catalytic" evidence="4">
    <location>
        <begin position="54"/>
        <end position="354"/>
    </location>
</feature>
<dbReference type="Pfam" id="PF00648">
    <property type="entry name" value="Peptidase_C2"/>
    <property type="match status" value="1"/>
</dbReference>
<evidence type="ECO:0000256" key="3">
    <source>
        <dbReference type="SAM" id="MobiDB-lite"/>
    </source>
</evidence>
<dbReference type="SMART" id="SM00230">
    <property type="entry name" value="CysPc"/>
    <property type="match status" value="1"/>
</dbReference>
<feature type="active site" evidence="2">
    <location>
        <position position="109"/>
    </location>
</feature>
<accession>A0ABM0ZVJ1</accession>
<dbReference type="PRINTS" id="PR00704">
    <property type="entry name" value="CALPAIN"/>
</dbReference>
<comment type="similarity">
    <text evidence="1">Belongs to the peptidase C2 family.</text>
</comment>
<dbReference type="Gene3D" id="2.60.120.380">
    <property type="match status" value="1"/>
</dbReference>
<dbReference type="CDD" id="cd00044">
    <property type="entry name" value="CysPc"/>
    <property type="match status" value="1"/>
</dbReference>
<dbReference type="Gene3D" id="3.90.70.10">
    <property type="entry name" value="Cysteine proteinases"/>
    <property type="match status" value="1"/>
</dbReference>
<name>A0ABM0ZVJ1_APLCA</name>
<protein>
    <submittedName>
        <fullName evidence="6">Calpain clp-1</fullName>
    </submittedName>
</protein>
<evidence type="ECO:0000259" key="4">
    <source>
        <dbReference type="PROSITE" id="PS50203"/>
    </source>
</evidence>
<evidence type="ECO:0000256" key="1">
    <source>
        <dbReference type="ARBA" id="ARBA00007623"/>
    </source>
</evidence>
<dbReference type="SUPFAM" id="SSF54001">
    <property type="entry name" value="Cysteine proteinases"/>
    <property type="match status" value="1"/>
</dbReference>
<dbReference type="Proteomes" id="UP000694888">
    <property type="component" value="Unplaced"/>
</dbReference>
<feature type="region of interest" description="Disordered" evidence="3">
    <location>
        <begin position="376"/>
        <end position="418"/>
    </location>
</feature>
<sequence>MSSGKKKSSDGGCLCCCDSDEEDSYDPYIPKPSPDSDKTKYETIRRLCLNTNTLYEDPDFRPDSSNLNSSGIVNGVLWKRPHQITPNPVYIHQGADYMDVDQGQYLGDCWFLTAVVCLAASDERYLLNRVVPSDQDFYKDYCGAFRFRFWYRGRWVEVVVDDRLPTYNGRLIYGSNRSVPSEYWLPLLEKAYAKLYGGYQDIHLGYVDVALENLTGGVVELAFFDRRLDHEKFNQGVLKFHKMNSFMSAFIKKEKNMSPQEIELPTGLYAGHAYSIIDVIQVDTTNGLRTLLHVRNPWGFGEWNGPWSDGSPEWHTIIGPDRNRNFRVRDDGEFWMSLEDFMGNFTGVAIAHLNSDEITTALAANLHRTPWRMKELEGTRNYKGSSKGGHKHGGSPGKPPPKRSKAKGKRKWSNPQLELRLPEAKTPTYVVVSLVESNSRAVCEEHAPDPIFLKREKGKQVHRIKPEHSCEIHPCCDESSGRAKPFVSRTAHFLMGPNDRVIVPCFIRPDTQAEFLFRVFCEEEVEITVVEDPIEVTEE</sequence>
<dbReference type="InterPro" id="IPR036213">
    <property type="entry name" value="Calpain_III_sf"/>
</dbReference>
<gene>
    <name evidence="6" type="primary">LOC101860153</name>
</gene>
<dbReference type="GeneID" id="101860153"/>
<evidence type="ECO:0000313" key="5">
    <source>
        <dbReference type="Proteomes" id="UP000694888"/>
    </source>
</evidence>
<dbReference type="RefSeq" id="XP_012935411.1">
    <property type="nucleotide sequence ID" value="XM_013079957.2"/>
</dbReference>
<reference evidence="6" key="1">
    <citation type="submission" date="2025-08" db="UniProtKB">
        <authorList>
            <consortium name="RefSeq"/>
        </authorList>
    </citation>
    <scope>IDENTIFICATION</scope>
</reference>
<keyword evidence="2" id="KW-0378">Hydrolase</keyword>
<dbReference type="SUPFAM" id="SSF49758">
    <property type="entry name" value="Calpain large subunit, middle domain (domain III)"/>
    <property type="match status" value="1"/>
</dbReference>
<dbReference type="InterPro" id="IPR022684">
    <property type="entry name" value="Calpain_cysteine_protease"/>
</dbReference>
<dbReference type="InterPro" id="IPR001300">
    <property type="entry name" value="Peptidase_C2_calpain_cat"/>
</dbReference>
<keyword evidence="2" id="KW-0645">Protease</keyword>
<dbReference type="PANTHER" id="PTHR10183">
    <property type="entry name" value="CALPAIN"/>
    <property type="match status" value="1"/>
</dbReference>
<proteinExistence type="inferred from homology"/>
<keyword evidence="5" id="KW-1185">Reference proteome</keyword>
<feature type="active site" evidence="2">
    <location>
        <position position="296"/>
    </location>
</feature>
<keyword evidence="2" id="KW-0788">Thiol protease</keyword>
<dbReference type="PROSITE" id="PS50203">
    <property type="entry name" value="CALPAIN_CAT"/>
    <property type="match status" value="1"/>
</dbReference>
<dbReference type="PANTHER" id="PTHR10183:SF424">
    <property type="entry name" value="CALPAIN-B-LIKE PROTEIN"/>
    <property type="match status" value="1"/>
</dbReference>
<evidence type="ECO:0000313" key="6">
    <source>
        <dbReference type="RefSeq" id="XP_012935411.1"/>
    </source>
</evidence>
<feature type="compositionally biased region" description="Basic residues" evidence="3">
    <location>
        <begin position="400"/>
        <end position="412"/>
    </location>
</feature>
<evidence type="ECO:0000256" key="2">
    <source>
        <dbReference type="PROSITE-ProRule" id="PRU00239"/>
    </source>
</evidence>